<keyword evidence="3 7" id="KW-0488">Methylation</keyword>
<evidence type="ECO:0000256" key="7">
    <source>
        <dbReference type="HAMAP-Rule" id="MF_00093"/>
    </source>
</evidence>
<dbReference type="PANTHER" id="PTHR43804">
    <property type="entry name" value="LD18447P"/>
    <property type="match status" value="1"/>
</dbReference>
<evidence type="ECO:0000256" key="6">
    <source>
        <dbReference type="ARBA" id="ARBA00050039"/>
    </source>
</evidence>
<accession>A0A0R2QFK8</accession>
<feature type="domain" description="Prokaryotic-type class I peptide chain release factors" evidence="8">
    <location>
        <begin position="225"/>
        <end position="241"/>
    </location>
</feature>
<dbReference type="GO" id="GO:0005737">
    <property type="term" value="C:cytoplasm"/>
    <property type="evidence" value="ECO:0007669"/>
    <property type="project" value="UniProtKB-SubCell"/>
</dbReference>
<proteinExistence type="inferred from homology"/>
<evidence type="ECO:0000256" key="2">
    <source>
        <dbReference type="ARBA" id="ARBA00010835"/>
    </source>
</evidence>
<dbReference type="PROSITE" id="PS00745">
    <property type="entry name" value="RF_PROK_I"/>
    <property type="match status" value="1"/>
</dbReference>
<dbReference type="GO" id="GO:0016149">
    <property type="term" value="F:translation release factor activity, codon specific"/>
    <property type="evidence" value="ECO:0007669"/>
    <property type="project" value="UniProtKB-UniRule"/>
</dbReference>
<evidence type="ECO:0000256" key="5">
    <source>
        <dbReference type="ARBA" id="ARBA00022917"/>
    </source>
</evidence>
<dbReference type="SMART" id="SM00937">
    <property type="entry name" value="PCRF"/>
    <property type="match status" value="1"/>
</dbReference>
<dbReference type="Pfam" id="PF03462">
    <property type="entry name" value="PCRF"/>
    <property type="match status" value="1"/>
</dbReference>
<dbReference type="SUPFAM" id="SSF75620">
    <property type="entry name" value="Release factor"/>
    <property type="match status" value="1"/>
</dbReference>
<sequence length="358" mass="39962">MLDRLVQIDADYRALEESLASQEVLSDQAKLRDASRRYKQQTPLVLCIREYLDTEGNTEAARELLVDADGQEREQLQAEIDAGVIKLSELEERLKVLLLPSDPNDGKNIIIEIRGAEGGEEANLFAGDLFEMYAAFAARQGWAWEVLSRDNSPMGGINQITVSAKGDMVWTKLRFEGGPHRVQRVPVTEAQGRIHTSSATVMVLPEAEEVDVEIDEKDLHIDVYRASGPGGQGVNTTDSAVRITHKPSGLVVAMQDERSQLQNRLRAMTVLRSRLLKLREDEQAEKMSAQRKAQVGKGGRGEKIRTYNFKENRITDHRIGFTLYQLQDVLMGNLDPVIDALTAQFEIEQLAGASVEVH</sequence>
<dbReference type="NCBIfam" id="NF001859">
    <property type="entry name" value="PRK00591.1"/>
    <property type="match status" value="1"/>
</dbReference>
<evidence type="ECO:0000256" key="4">
    <source>
        <dbReference type="ARBA" id="ARBA00022490"/>
    </source>
</evidence>
<evidence type="ECO:0000256" key="3">
    <source>
        <dbReference type="ARBA" id="ARBA00022481"/>
    </source>
</evidence>
<dbReference type="InterPro" id="IPR004373">
    <property type="entry name" value="RF-1"/>
</dbReference>
<dbReference type="AlphaFoldDB" id="A0A0R2QFK8"/>
<dbReference type="FunFam" id="3.30.160.20:FF:000004">
    <property type="entry name" value="Peptide chain release factor 1"/>
    <property type="match status" value="1"/>
</dbReference>
<dbReference type="Gene3D" id="3.30.70.1660">
    <property type="match status" value="1"/>
</dbReference>
<dbReference type="Gene3D" id="6.10.140.1950">
    <property type="match status" value="1"/>
</dbReference>
<dbReference type="Pfam" id="PF00472">
    <property type="entry name" value="RF-1"/>
    <property type="match status" value="1"/>
</dbReference>
<protein>
    <recommendedName>
        <fullName evidence="6 7">Peptide chain release factor 1</fullName>
        <shortName evidence="7">RF-1</shortName>
    </recommendedName>
</protein>
<gene>
    <name evidence="7" type="primary">prfA</name>
    <name evidence="9" type="ORF">ABR75_05775</name>
</gene>
<evidence type="ECO:0000256" key="1">
    <source>
        <dbReference type="ARBA" id="ARBA00002986"/>
    </source>
</evidence>
<dbReference type="InterPro" id="IPR045853">
    <property type="entry name" value="Pep_chain_release_fac_I_sf"/>
</dbReference>
<evidence type="ECO:0000313" key="10">
    <source>
        <dbReference type="Proteomes" id="UP000051017"/>
    </source>
</evidence>
<dbReference type="PANTHER" id="PTHR43804:SF7">
    <property type="entry name" value="LD18447P"/>
    <property type="match status" value="1"/>
</dbReference>
<dbReference type="EMBL" id="LIBJ01000039">
    <property type="protein sequence ID" value="KRO49112.1"/>
    <property type="molecule type" value="Genomic_DNA"/>
</dbReference>
<dbReference type="InterPro" id="IPR000352">
    <property type="entry name" value="Pep_chain_release_fac_I"/>
</dbReference>
<feature type="modified residue" description="N5-methylglutamine" evidence="7">
    <location>
        <position position="232"/>
    </location>
</feature>
<dbReference type="Gene3D" id="3.30.160.20">
    <property type="match status" value="1"/>
</dbReference>
<dbReference type="NCBIfam" id="TIGR00019">
    <property type="entry name" value="prfA"/>
    <property type="match status" value="1"/>
</dbReference>
<dbReference type="Proteomes" id="UP000051017">
    <property type="component" value="Unassembled WGS sequence"/>
</dbReference>
<dbReference type="HAMAP" id="MF_00093">
    <property type="entry name" value="Rel_fac_1"/>
    <property type="match status" value="1"/>
</dbReference>
<comment type="subcellular location">
    <subcellularLocation>
        <location evidence="7">Cytoplasm</location>
    </subcellularLocation>
</comment>
<keyword evidence="5 7" id="KW-0648">Protein biosynthesis</keyword>
<name>A0A0R2QFK8_9ACTN</name>
<dbReference type="InterPro" id="IPR050057">
    <property type="entry name" value="Prokaryotic/Mito_RF"/>
</dbReference>
<reference evidence="9 10" key="1">
    <citation type="submission" date="2015-10" db="EMBL/GenBank/DDBJ databases">
        <title>Metagenome-Assembled Genomes uncover a global brackish microbiome.</title>
        <authorList>
            <person name="Hugerth L.W."/>
            <person name="Larsson J."/>
            <person name="Alneberg J."/>
            <person name="Lindh M.V."/>
            <person name="Legrand C."/>
            <person name="Pinhassi J."/>
            <person name="Andersson A.F."/>
        </authorList>
    </citation>
    <scope>NUCLEOTIDE SEQUENCE [LARGE SCALE GENOMIC DNA]</scope>
    <source>
        <strain evidence="9">BACL6 MAG-120924-bin43</strain>
    </source>
</reference>
<keyword evidence="4 7" id="KW-0963">Cytoplasm</keyword>
<dbReference type="InterPro" id="IPR005139">
    <property type="entry name" value="PCRF"/>
</dbReference>
<comment type="similarity">
    <text evidence="2 7">Belongs to the prokaryotic/mitochondrial release factor family.</text>
</comment>
<evidence type="ECO:0000313" key="9">
    <source>
        <dbReference type="EMBL" id="KRO49112.1"/>
    </source>
</evidence>
<comment type="PTM">
    <text evidence="7">Methylated by PrmC. Methylation increases the termination efficiency of RF1.</text>
</comment>
<organism evidence="9 10">
    <name type="scientific">Acidimicrobiia bacterium BACL6 MAG-120924-bin43</name>
    <dbReference type="NCBI Taxonomy" id="1655583"/>
    <lineage>
        <taxon>Bacteria</taxon>
        <taxon>Bacillati</taxon>
        <taxon>Actinomycetota</taxon>
        <taxon>Acidimicrobiia</taxon>
        <taxon>acIV cluster</taxon>
    </lineage>
</organism>
<comment type="caution">
    <text evidence="9">The sequence shown here is derived from an EMBL/GenBank/DDBJ whole genome shotgun (WGS) entry which is preliminary data.</text>
</comment>
<dbReference type="FunFam" id="3.30.70.1660:FF:000002">
    <property type="entry name" value="Peptide chain release factor 1"/>
    <property type="match status" value="1"/>
</dbReference>
<comment type="function">
    <text evidence="1 7">Peptide chain release factor 1 directs the termination of translation in response to the peptide chain termination codons UAG and UAA.</text>
</comment>
<evidence type="ECO:0000259" key="8">
    <source>
        <dbReference type="PROSITE" id="PS00745"/>
    </source>
</evidence>